<protein>
    <recommendedName>
        <fullName evidence="7">MFS transporter</fullName>
    </recommendedName>
</protein>
<dbReference type="SUPFAM" id="SSF103473">
    <property type="entry name" value="MFS general substrate transporter"/>
    <property type="match status" value="1"/>
</dbReference>
<feature type="transmembrane region" description="Helical" evidence="4">
    <location>
        <begin position="47"/>
        <end position="68"/>
    </location>
</feature>
<dbReference type="Gene3D" id="1.20.1250.20">
    <property type="entry name" value="MFS general substrate transporter like domains"/>
    <property type="match status" value="1"/>
</dbReference>
<sequence length="419" mass="46292">MQTLRSRIRLETTSWACLALTLALLEGGVTGLLIQQQFSAQLYEWQVNLAVAVATGAPFFANLFSMIWVRLSQGRNKADLISRLAMLCCLCSAGLAWMPVNEAGLVGLLILLVIARVCWSGITTLRSVIWRGNYPRNIRARITARYTTVFALATSVAALAAGWLIEQGITAFQLLSAVFALIALWASWRYRHLTLRRQAILADKPGSTLTLLQMPALFRADQAFARYMLAMFILGAGNLMLIGLLVVGIHRFTGVLPWQQIMITSAIPMLIIPFAVRWWARLLEGNHIFFFRIWHGAGLTLAMSVFLLALATGSEWLLFIGSACYGLAQSGGAIGWNLGHNDFSDNDRALDYMAVHVTLTGVRGLLAPLLGISFYQLLVQVDLGHLALLLPVSLVAIGTLMFVVYHRQNLHQLKQDELV</sequence>
<feature type="transmembrane region" description="Helical" evidence="4">
    <location>
        <begin position="289"/>
        <end position="310"/>
    </location>
</feature>
<dbReference type="EMBL" id="JACJFM010000014">
    <property type="protein sequence ID" value="MBB1487374.1"/>
    <property type="molecule type" value="Genomic_DNA"/>
</dbReference>
<dbReference type="InterPro" id="IPR011701">
    <property type="entry name" value="MFS"/>
</dbReference>
<name>A0A839IRS5_9GAMM</name>
<evidence type="ECO:0000256" key="1">
    <source>
        <dbReference type="ARBA" id="ARBA00022692"/>
    </source>
</evidence>
<dbReference type="RefSeq" id="WP_182809151.1">
    <property type="nucleotide sequence ID" value="NZ_JACJFM010000014.1"/>
</dbReference>
<comment type="caution">
    <text evidence="5">The sequence shown here is derived from an EMBL/GenBank/DDBJ whole genome shotgun (WGS) entry which is preliminary data.</text>
</comment>
<keyword evidence="3 4" id="KW-0472">Membrane</keyword>
<evidence type="ECO:0000256" key="2">
    <source>
        <dbReference type="ARBA" id="ARBA00022989"/>
    </source>
</evidence>
<feature type="transmembrane region" description="Helical" evidence="4">
    <location>
        <begin position="104"/>
        <end position="125"/>
    </location>
</feature>
<feature type="transmembrane region" description="Helical" evidence="4">
    <location>
        <begin position="146"/>
        <end position="165"/>
    </location>
</feature>
<keyword evidence="1 4" id="KW-0812">Transmembrane</keyword>
<evidence type="ECO:0000313" key="6">
    <source>
        <dbReference type="Proteomes" id="UP000565262"/>
    </source>
</evidence>
<proteinExistence type="predicted"/>
<keyword evidence="6" id="KW-1185">Reference proteome</keyword>
<keyword evidence="2 4" id="KW-1133">Transmembrane helix</keyword>
<feature type="transmembrane region" description="Helical" evidence="4">
    <location>
        <begin position="350"/>
        <end position="377"/>
    </location>
</feature>
<evidence type="ECO:0000256" key="3">
    <source>
        <dbReference type="ARBA" id="ARBA00023136"/>
    </source>
</evidence>
<feature type="transmembrane region" description="Helical" evidence="4">
    <location>
        <begin position="171"/>
        <end position="188"/>
    </location>
</feature>
<feature type="transmembrane region" description="Helical" evidence="4">
    <location>
        <begin position="316"/>
        <end position="338"/>
    </location>
</feature>
<dbReference type="Proteomes" id="UP000565262">
    <property type="component" value="Unassembled WGS sequence"/>
</dbReference>
<dbReference type="AlphaFoldDB" id="A0A839IRS5"/>
<organism evidence="5 6">
    <name type="scientific">Oceanospirillum sediminis</name>
    <dbReference type="NCBI Taxonomy" id="2760088"/>
    <lineage>
        <taxon>Bacteria</taxon>
        <taxon>Pseudomonadati</taxon>
        <taxon>Pseudomonadota</taxon>
        <taxon>Gammaproteobacteria</taxon>
        <taxon>Oceanospirillales</taxon>
        <taxon>Oceanospirillaceae</taxon>
        <taxon>Oceanospirillum</taxon>
    </lineage>
</organism>
<feature type="transmembrane region" description="Helical" evidence="4">
    <location>
        <begin position="80"/>
        <end position="98"/>
    </location>
</feature>
<gene>
    <name evidence="5" type="ORF">H4O21_12230</name>
</gene>
<dbReference type="InterPro" id="IPR036259">
    <property type="entry name" value="MFS_trans_sf"/>
</dbReference>
<evidence type="ECO:0000256" key="4">
    <source>
        <dbReference type="SAM" id="Phobius"/>
    </source>
</evidence>
<reference evidence="5 6" key="1">
    <citation type="submission" date="2020-08" db="EMBL/GenBank/DDBJ databases">
        <title>Oceanospirillum sp. nov. isolated from marine sediment.</title>
        <authorList>
            <person name="Ji X."/>
        </authorList>
    </citation>
    <scope>NUCLEOTIDE SEQUENCE [LARGE SCALE GENOMIC DNA]</scope>
    <source>
        <strain evidence="5 6">D5</strain>
    </source>
</reference>
<accession>A0A839IRS5</accession>
<feature type="transmembrane region" description="Helical" evidence="4">
    <location>
        <begin position="261"/>
        <end position="280"/>
    </location>
</feature>
<dbReference type="Pfam" id="PF07690">
    <property type="entry name" value="MFS_1"/>
    <property type="match status" value="1"/>
</dbReference>
<feature type="transmembrane region" description="Helical" evidence="4">
    <location>
        <begin position="383"/>
        <end position="405"/>
    </location>
</feature>
<feature type="transmembrane region" description="Helical" evidence="4">
    <location>
        <begin position="227"/>
        <end position="249"/>
    </location>
</feature>
<evidence type="ECO:0008006" key="7">
    <source>
        <dbReference type="Google" id="ProtNLM"/>
    </source>
</evidence>
<evidence type="ECO:0000313" key="5">
    <source>
        <dbReference type="EMBL" id="MBB1487374.1"/>
    </source>
</evidence>
<dbReference type="GO" id="GO:0022857">
    <property type="term" value="F:transmembrane transporter activity"/>
    <property type="evidence" value="ECO:0007669"/>
    <property type="project" value="InterPro"/>
</dbReference>